<gene>
    <name evidence="1" type="ORF">EV702DRAFT_1050670</name>
</gene>
<evidence type="ECO:0000313" key="2">
    <source>
        <dbReference type="Proteomes" id="UP000714275"/>
    </source>
</evidence>
<dbReference type="AlphaFoldDB" id="A0A9P7CWE1"/>
<organism evidence="1 2">
    <name type="scientific">Suillus placidus</name>
    <dbReference type="NCBI Taxonomy" id="48579"/>
    <lineage>
        <taxon>Eukaryota</taxon>
        <taxon>Fungi</taxon>
        <taxon>Dikarya</taxon>
        <taxon>Basidiomycota</taxon>
        <taxon>Agaricomycotina</taxon>
        <taxon>Agaricomycetes</taxon>
        <taxon>Agaricomycetidae</taxon>
        <taxon>Boletales</taxon>
        <taxon>Suillineae</taxon>
        <taxon>Suillaceae</taxon>
        <taxon>Suillus</taxon>
    </lineage>
</organism>
<reference evidence="1" key="1">
    <citation type="journal article" date="2020" name="New Phytol.">
        <title>Comparative genomics reveals dynamic genome evolution in host specialist ectomycorrhizal fungi.</title>
        <authorList>
            <person name="Lofgren L.A."/>
            <person name="Nguyen N.H."/>
            <person name="Vilgalys R."/>
            <person name="Ruytinx J."/>
            <person name="Liao H.L."/>
            <person name="Branco S."/>
            <person name="Kuo A."/>
            <person name="LaButti K."/>
            <person name="Lipzen A."/>
            <person name="Andreopoulos W."/>
            <person name="Pangilinan J."/>
            <person name="Riley R."/>
            <person name="Hundley H."/>
            <person name="Na H."/>
            <person name="Barry K."/>
            <person name="Grigoriev I.V."/>
            <person name="Stajich J.E."/>
            <person name="Kennedy P.G."/>
        </authorList>
    </citation>
    <scope>NUCLEOTIDE SEQUENCE</scope>
    <source>
        <strain evidence="1">DOB743</strain>
    </source>
</reference>
<accession>A0A9P7CWE1</accession>
<sequence>MKVPLEILIKIFTLATQSRASAASWILYQRRTYSWFKKQLYQNVRLHDEDKASLFLHCLRRWCMHQEFSKTSIKAISLTGDVEGMTIMDILSLCTGITNLVVMPDESVCGNQAPLLQLLDALPLKVLSLQVCVELTHSSITNSTIFAGLTHFETDDPDMLQCVDIAFFPPLTHLALQGLKFNPARKMQRIVNRLFQSPTLKVLIFCIKHHQQFAKVLYKLDIHDSRIVLAPHKSYCWDDLGCACMLLWDLADETAQLLEPNHSQSILATVKWRDGLMSSHRTSLLLHNDCMGCEHANYLNHGWWFSGMDIDKVE</sequence>
<evidence type="ECO:0000313" key="1">
    <source>
        <dbReference type="EMBL" id="KAG1766502.1"/>
    </source>
</evidence>
<keyword evidence="2" id="KW-1185">Reference proteome</keyword>
<name>A0A9P7CWE1_9AGAM</name>
<protein>
    <submittedName>
        <fullName evidence="1">Uncharacterized protein</fullName>
    </submittedName>
</protein>
<dbReference type="Proteomes" id="UP000714275">
    <property type="component" value="Unassembled WGS sequence"/>
</dbReference>
<comment type="caution">
    <text evidence="1">The sequence shown here is derived from an EMBL/GenBank/DDBJ whole genome shotgun (WGS) entry which is preliminary data.</text>
</comment>
<proteinExistence type="predicted"/>
<dbReference type="EMBL" id="JABBWD010000095">
    <property type="protein sequence ID" value="KAG1766502.1"/>
    <property type="molecule type" value="Genomic_DNA"/>
</dbReference>
<dbReference type="OrthoDB" id="3145912at2759"/>